<dbReference type="AlphaFoldDB" id="A0A4Y8KY06"/>
<dbReference type="GO" id="GO:0009279">
    <property type="term" value="C:cell outer membrane"/>
    <property type="evidence" value="ECO:0007669"/>
    <property type="project" value="UniProtKB-SubCell"/>
</dbReference>
<dbReference type="PANTHER" id="PTHR30069:SF29">
    <property type="entry name" value="HEMOGLOBIN AND HEMOGLOBIN-HAPTOGLOBIN-BINDING PROTEIN 1-RELATED"/>
    <property type="match status" value="1"/>
</dbReference>
<evidence type="ECO:0000256" key="1">
    <source>
        <dbReference type="ARBA" id="ARBA00004571"/>
    </source>
</evidence>
<evidence type="ECO:0000256" key="3">
    <source>
        <dbReference type="ARBA" id="ARBA00022452"/>
    </source>
</evidence>
<proteinExistence type="inferred from homology"/>
<dbReference type="InterPro" id="IPR037066">
    <property type="entry name" value="Plug_dom_sf"/>
</dbReference>
<keyword evidence="3 10" id="KW-1134">Transmembrane beta strand</keyword>
<evidence type="ECO:0000256" key="2">
    <source>
        <dbReference type="ARBA" id="ARBA00022448"/>
    </source>
</evidence>
<evidence type="ECO:0000256" key="4">
    <source>
        <dbReference type="ARBA" id="ARBA00022692"/>
    </source>
</evidence>
<evidence type="ECO:0000256" key="12">
    <source>
        <dbReference type="SAM" id="SignalP"/>
    </source>
</evidence>
<evidence type="ECO:0000313" key="15">
    <source>
        <dbReference type="EMBL" id="TFD93095.1"/>
    </source>
</evidence>
<feature type="domain" description="TonB-dependent receptor plug" evidence="14">
    <location>
        <begin position="116"/>
        <end position="217"/>
    </location>
</feature>
<feature type="signal peptide" evidence="12">
    <location>
        <begin position="1"/>
        <end position="20"/>
    </location>
</feature>
<evidence type="ECO:0000256" key="8">
    <source>
        <dbReference type="ARBA" id="ARBA00023170"/>
    </source>
</evidence>
<dbReference type="GO" id="GO:0044718">
    <property type="term" value="P:siderophore transmembrane transport"/>
    <property type="evidence" value="ECO:0007669"/>
    <property type="project" value="TreeGrafter"/>
</dbReference>
<reference evidence="15 16" key="1">
    <citation type="submission" date="2019-03" db="EMBL/GenBank/DDBJ databases">
        <title>San Antonio Military Medical Center submission to MRSN (WRAIR), pending publication.</title>
        <authorList>
            <person name="Blyth D.M."/>
            <person name="Mccarthy S.L."/>
            <person name="Schall S.E."/>
            <person name="Stam J.A."/>
            <person name="Ong A.C."/>
            <person name="Mcgann P.T."/>
        </authorList>
    </citation>
    <scope>NUCLEOTIDE SEQUENCE [LARGE SCALE GENOMIC DNA]</scope>
    <source>
        <strain evidence="15 16">MRSN571793</strain>
    </source>
</reference>
<dbReference type="Pfam" id="PF13715">
    <property type="entry name" value="CarbopepD_reg_2"/>
    <property type="match status" value="1"/>
</dbReference>
<dbReference type="InterPro" id="IPR000531">
    <property type="entry name" value="Beta-barrel_TonB"/>
</dbReference>
<keyword evidence="6 11" id="KW-0798">TonB box</keyword>
<keyword evidence="9 10" id="KW-0998">Cell outer membrane</keyword>
<dbReference type="InterPro" id="IPR012910">
    <property type="entry name" value="Plug_dom"/>
</dbReference>
<dbReference type="SUPFAM" id="SSF49464">
    <property type="entry name" value="Carboxypeptidase regulatory domain-like"/>
    <property type="match status" value="1"/>
</dbReference>
<dbReference type="Pfam" id="PF07715">
    <property type="entry name" value="Plug"/>
    <property type="match status" value="1"/>
</dbReference>
<evidence type="ECO:0000256" key="11">
    <source>
        <dbReference type="RuleBase" id="RU003357"/>
    </source>
</evidence>
<feature type="domain" description="TonB-dependent receptor-like beta-barrel" evidence="13">
    <location>
        <begin position="309"/>
        <end position="683"/>
    </location>
</feature>
<dbReference type="Gene3D" id="2.40.170.20">
    <property type="entry name" value="TonB-dependent receptor, beta-barrel domain"/>
    <property type="match status" value="1"/>
</dbReference>
<dbReference type="EMBL" id="SOML01000014">
    <property type="protein sequence ID" value="TFD93095.1"/>
    <property type="molecule type" value="Genomic_DNA"/>
</dbReference>
<comment type="subcellular location">
    <subcellularLocation>
        <location evidence="1 10">Cell outer membrane</location>
        <topology evidence="1 10">Multi-pass membrane protein</topology>
    </subcellularLocation>
</comment>
<dbReference type="InterPro" id="IPR008969">
    <property type="entry name" value="CarboxyPept-like_regulatory"/>
</dbReference>
<keyword evidence="7 10" id="KW-0472">Membrane</keyword>
<evidence type="ECO:0000256" key="10">
    <source>
        <dbReference type="PROSITE-ProRule" id="PRU01360"/>
    </source>
</evidence>
<dbReference type="RefSeq" id="WP_134437380.1">
    <property type="nucleotide sequence ID" value="NZ_SOML01000014.1"/>
</dbReference>
<evidence type="ECO:0000259" key="13">
    <source>
        <dbReference type="Pfam" id="PF00593"/>
    </source>
</evidence>
<dbReference type="Proteomes" id="UP000297861">
    <property type="component" value="Unassembled WGS sequence"/>
</dbReference>
<evidence type="ECO:0000256" key="5">
    <source>
        <dbReference type="ARBA" id="ARBA00022729"/>
    </source>
</evidence>
<dbReference type="CDD" id="cd01347">
    <property type="entry name" value="ligand_gated_channel"/>
    <property type="match status" value="1"/>
</dbReference>
<accession>A0A4Y8KY06</accession>
<dbReference type="GO" id="GO:0015344">
    <property type="term" value="F:siderophore uptake transmembrane transporter activity"/>
    <property type="evidence" value="ECO:0007669"/>
    <property type="project" value="TreeGrafter"/>
</dbReference>
<dbReference type="PROSITE" id="PS52016">
    <property type="entry name" value="TONB_DEPENDENT_REC_3"/>
    <property type="match status" value="1"/>
</dbReference>
<organism evidence="15 16">
    <name type="scientific">Dysgonomonas capnocytophagoides</name>
    <dbReference type="NCBI Taxonomy" id="45254"/>
    <lineage>
        <taxon>Bacteria</taxon>
        <taxon>Pseudomonadati</taxon>
        <taxon>Bacteroidota</taxon>
        <taxon>Bacteroidia</taxon>
        <taxon>Bacteroidales</taxon>
        <taxon>Dysgonomonadaceae</taxon>
        <taxon>Dysgonomonas</taxon>
    </lineage>
</organism>
<evidence type="ECO:0000256" key="6">
    <source>
        <dbReference type="ARBA" id="ARBA00023077"/>
    </source>
</evidence>
<keyword evidence="4 10" id="KW-0812">Transmembrane</keyword>
<keyword evidence="5 12" id="KW-0732">Signal</keyword>
<dbReference type="Gene3D" id="2.170.130.10">
    <property type="entry name" value="TonB-dependent receptor, plug domain"/>
    <property type="match status" value="1"/>
</dbReference>
<dbReference type="Pfam" id="PF00593">
    <property type="entry name" value="TonB_dep_Rec_b-barrel"/>
    <property type="match status" value="1"/>
</dbReference>
<dbReference type="OrthoDB" id="9764669at2"/>
<dbReference type="Gene3D" id="2.60.40.1120">
    <property type="entry name" value="Carboxypeptidase-like, regulatory domain"/>
    <property type="match status" value="1"/>
</dbReference>
<keyword evidence="16" id="KW-1185">Reference proteome</keyword>
<keyword evidence="2 10" id="KW-0813">Transport</keyword>
<comment type="caution">
    <text evidence="15">The sequence shown here is derived from an EMBL/GenBank/DDBJ whole genome shotgun (WGS) entry which is preliminary data.</text>
</comment>
<dbReference type="SUPFAM" id="SSF56935">
    <property type="entry name" value="Porins"/>
    <property type="match status" value="1"/>
</dbReference>
<evidence type="ECO:0000256" key="9">
    <source>
        <dbReference type="ARBA" id="ARBA00023237"/>
    </source>
</evidence>
<comment type="similarity">
    <text evidence="10 11">Belongs to the TonB-dependent receptor family.</text>
</comment>
<gene>
    <name evidence="15" type="ORF">E2605_17525</name>
</gene>
<protein>
    <submittedName>
        <fullName evidence="15">TonB-dependent receptor</fullName>
    </submittedName>
</protein>
<name>A0A4Y8KY06_9BACT</name>
<evidence type="ECO:0000259" key="14">
    <source>
        <dbReference type="Pfam" id="PF07715"/>
    </source>
</evidence>
<feature type="chain" id="PRO_5021488249" evidence="12">
    <location>
        <begin position="21"/>
        <end position="728"/>
    </location>
</feature>
<dbReference type="STRING" id="1121485.GCA_000426485_00711"/>
<keyword evidence="8 15" id="KW-0675">Receptor</keyword>
<sequence>MKKKLLLSAWLCCMLHVVVAQVTFKGVVVDESGKTVPEAVVRLEKTSFSTVADDKGEFVLSNVPSGDYTIQASAMNFTTGRFPVTPQSTDLKLVIARNYLNLNEVVVTGTGTYHRLKDTPTPVEVLTAKDIERTGSATFEDALSALSPTISTKGSYSIVMGGLRNKQVLILIDGKKLSGDVGGDNDLERIDMSNVKRIEIVKGGASSLYGSEAMGGVINIITKTPTNNIDFTSSYRVSKYGTINQTTNLGVKFGKFTSQTNYQRRESKGWQLSKYEEKALTKPTRDTLVETNKQAMAAYRSNVVSQKFTYDPTNMISLYAKGTYYDKRTDRPVSDYTYDMFYKDYNMAAGGEYHFRKHVDYITFDAYYDNYEYEKGYLKETKSNNITYKVGDRQFTKRQRYFNSTLKGVFSIGENHKLNTGLDFVNDYLRNPESMEQAKSAYTMAWYAQDEIKIIDRLSVVAGFRLIHHEVFKNKFTPKLSAMYALDHFNFRASYAAGFRTPNLLELYYDKLSGTTISQGNKDLIPEKSNYYSLNAEYISKYFTMSVIGYTNNIHDIIDRTVVDLTDDDKANGVTKRYLYNNVSKARTQGIDVSMNAFLGYGFSLGLGYSYLDAVNRVDNVPLYGAGRHTGTVNANWNKEWSKYKLNINLNGRLQSKVFYSDENARSYNLWNIATTHSFSGSKAFVIEPGFGVENIFNFKDERPFGSRYATTSSGRTVYASLTVKFKQ</sequence>
<dbReference type="PANTHER" id="PTHR30069">
    <property type="entry name" value="TONB-DEPENDENT OUTER MEMBRANE RECEPTOR"/>
    <property type="match status" value="1"/>
</dbReference>
<dbReference type="InterPro" id="IPR039426">
    <property type="entry name" value="TonB-dep_rcpt-like"/>
</dbReference>
<evidence type="ECO:0000256" key="7">
    <source>
        <dbReference type="ARBA" id="ARBA00023136"/>
    </source>
</evidence>
<evidence type="ECO:0000313" key="16">
    <source>
        <dbReference type="Proteomes" id="UP000297861"/>
    </source>
</evidence>
<dbReference type="InterPro" id="IPR036942">
    <property type="entry name" value="Beta-barrel_TonB_sf"/>
</dbReference>